<evidence type="ECO:0000313" key="1">
    <source>
        <dbReference type="EMBL" id="QJR79626.1"/>
    </source>
</evidence>
<gene>
    <name evidence="1" type="ORF">CA267_001845</name>
</gene>
<keyword evidence="2" id="KW-1185">Reference proteome</keyword>
<reference evidence="2" key="1">
    <citation type="submission" date="2014-12" db="EMBL/GenBank/DDBJ databases">
        <title>Complete genome sequence of a multi-drug resistant Klebsiella pneumoniae.</title>
        <authorList>
            <person name="Hua X."/>
            <person name="Chen Q."/>
            <person name="Li X."/>
            <person name="Feng Y."/>
            <person name="Ruan Z."/>
            <person name="Yu Y."/>
        </authorList>
    </citation>
    <scope>NUCLEOTIDE SEQUENCE [LARGE SCALE GENOMIC DNA]</scope>
    <source>
        <strain evidence="2">5.12</strain>
    </source>
</reference>
<dbReference type="EMBL" id="CP052766">
    <property type="protein sequence ID" value="QJR79626.1"/>
    <property type="molecule type" value="Genomic_DNA"/>
</dbReference>
<accession>A0A6M4MBV4</accession>
<proteinExistence type="predicted"/>
<name>A0A6M4MBV4_9ALTE</name>
<dbReference type="Proteomes" id="UP000219285">
    <property type="component" value="Chromosome"/>
</dbReference>
<dbReference type="OrthoDB" id="9995073at2"/>
<reference evidence="1 2" key="2">
    <citation type="submission" date="2020-04" db="EMBL/GenBank/DDBJ databases">
        <title>Complete genome sequence of Alteromonas pelagimontana 5.12T.</title>
        <authorList>
            <person name="Sinha R.K."/>
            <person name="Krishnan K.P."/>
            <person name="Kurian J.P."/>
        </authorList>
    </citation>
    <scope>NUCLEOTIDE SEQUENCE [LARGE SCALE GENOMIC DNA]</scope>
    <source>
        <strain evidence="1 2">5.12</strain>
    </source>
</reference>
<protein>
    <submittedName>
        <fullName evidence="1">Uncharacterized protein</fullName>
    </submittedName>
</protein>
<dbReference type="KEGG" id="apel:CA267_001845"/>
<evidence type="ECO:0000313" key="2">
    <source>
        <dbReference type="Proteomes" id="UP000219285"/>
    </source>
</evidence>
<sequence length="151" mass="17577">MARSARSVVNGQFFVVNSEHSLKCAQNYLLKQWNEKKWLEMRLNFDKTRSIPQNSSLHKYCQQLADALNDAGHHFVITINGVETDCNWNMERVKDFLWRPIQQAITKEKSTTRISTKETTIIYETLNRHTTSKLGVYVPWPCKENMGGRGE</sequence>
<dbReference type="RefSeq" id="WP_139316234.1">
    <property type="nucleotide sequence ID" value="NZ_CP052766.1"/>
</dbReference>
<dbReference type="AlphaFoldDB" id="A0A6M4MBV4"/>
<organism evidence="1 2">
    <name type="scientific">Alteromonas pelagimontana</name>
    <dbReference type="NCBI Taxonomy" id="1858656"/>
    <lineage>
        <taxon>Bacteria</taxon>
        <taxon>Pseudomonadati</taxon>
        <taxon>Pseudomonadota</taxon>
        <taxon>Gammaproteobacteria</taxon>
        <taxon>Alteromonadales</taxon>
        <taxon>Alteromonadaceae</taxon>
        <taxon>Alteromonas/Salinimonas group</taxon>
        <taxon>Alteromonas</taxon>
    </lineage>
</organism>